<evidence type="ECO:0000259" key="2">
    <source>
        <dbReference type="Pfam" id="PF04991"/>
    </source>
</evidence>
<dbReference type="PANTHER" id="PTHR43404">
    <property type="entry name" value="LIPOPOLYSACCHARIDE CHOLINEPHOSPHOTRANSFERASE LICD"/>
    <property type="match status" value="1"/>
</dbReference>
<reference evidence="3 4" key="1">
    <citation type="journal article" date="2018" name="Elife">
        <title>Discovery and characterization of a prevalent human gut bacterial enzyme sufficient for the inactivation of a family of plant toxins.</title>
        <authorList>
            <person name="Koppel N."/>
            <person name="Bisanz J.E."/>
            <person name="Pandelia M.E."/>
            <person name="Turnbaugh P.J."/>
            <person name="Balskus E.P."/>
        </authorList>
    </citation>
    <scope>NUCLEOTIDE SEQUENCE [LARGE SCALE GENOMIC DNA]</scope>
    <source>
        <strain evidence="4">anaerobia AP69FAA</strain>
    </source>
</reference>
<dbReference type="InterPro" id="IPR052942">
    <property type="entry name" value="LPS_cholinephosphotransferase"/>
</dbReference>
<dbReference type="Pfam" id="PF04991">
    <property type="entry name" value="LicD"/>
    <property type="match status" value="1"/>
</dbReference>
<dbReference type="GO" id="GO:0009100">
    <property type="term" value="P:glycoprotein metabolic process"/>
    <property type="evidence" value="ECO:0007669"/>
    <property type="project" value="UniProtKB-ARBA"/>
</dbReference>
<proteinExistence type="predicted"/>
<dbReference type="Proteomes" id="UP000253792">
    <property type="component" value="Unassembled WGS sequence"/>
</dbReference>
<dbReference type="InterPro" id="IPR007074">
    <property type="entry name" value="LicD/FKTN/FKRP_NTP_transf"/>
</dbReference>
<gene>
    <name evidence="3" type="ORF">C1880_07815</name>
</gene>
<feature type="region of interest" description="Disordered" evidence="1">
    <location>
        <begin position="259"/>
        <end position="280"/>
    </location>
</feature>
<sequence length="280" mass="31805">MQYEQATLRRLQMVELEILEAIDSVCREHGITYFLDSGTVLGARRHGGFIPWDDDIDLGMPREDYERFLEVAPAALGERFCVTCSRTNPRQAALFAKVMLTGTRFVTDETEEAGFDQGVFVDIFPYDAVCAESNAAKRQRKRCMMWQSISYLYHSKHIVVPHKGAMGTIEAIVCRVAHYAVRALFSPERINRGFDKVAMIAKDDSRSDMLMASSYAATEPFPKSMLLPPSVICFEGKEFFAPADVEGYLHTQYGQTWNQLPPEDQRRNHAPKELYLGKDL</sequence>
<keyword evidence="4" id="KW-1185">Reference proteome</keyword>
<dbReference type="RefSeq" id="WP_114620991.1">
    <property type="nucleotide sequence ID" value="NZ_PPTP01000007.1"/>
</dbReference>
<protein>
    <submittedName>
        <fullName evidence="3">LicD family protein</fullName>
    </submittedName>
</protein>
<organism evidence="3 4">
    <name type="scientific">Senegalimassilia anaerobia</name>
    <dbReference type="NCBI Taxonomy" id="1473216"/>
    <lineage>
        <taxon>Bacteria</taxon>
        <taxon>Bacillati</taxon>
        <taxon>Actinomycetota</taxon>
        <taxon>Coriobacteriia</taxon>
        <taxon>Coriobacteriales</taxon>
        <taxon>Coriobacteriaceae</taxon>
        <taxon>Senegalimassilia</taxon>
    </lineage>
</organism>
<evidence type="ECO:0000313" key="3">
    <source>
        <dbReference type="EMBL" id="RDB54750.1"/>
    </source>
</evidence>
<evidence type="ECO:0000256" key="1">
    <source>
        <dbReference type="SAM" id="MobiDB-lite"/>
    </source>
</evidence>
<accession>A0A369L5J3</accession>
<dbReference type="EMBL" id="PPTP01000007">
    <property type="protein sequence ID" value="RDB54750.1"/>
    <property type="molecule type" value="Genomic_DNA"/>
</dbReference>
<feature type="domain" description="LicD/FKTN/FKRP nucleotidyltransferase" evidence="2">
    <location>
        <begin position="26"/>
        <end position="254"/>
    </location>
</feature>
<evidence type="ECO:0000313" key="4">
    <source>
        <dbReference type="Proteomes" id="UP000253792"/>
    </source>
</evidence>
<comment type="caution">
    <text evidence="3">The sequence shown here is derived from an EMBL/GenBank/DDBJ whole genome shotgun (WGS) entry which is preliminary data.</text>
</comment>
<name>A0A369L5J3_9ACTN</name>
<dbReference type="OrthoDB" id="3780655at2"/>
<dbReference type="AlphaFoldDB" id="A0A369L5J3"/>
<feature type="compositionally biased region" description="Basic and acidic residues" evidence="1">
    <location>
        <begin position="263"/>
        <end position="280"/>
    </location>
</feature>
<dbReference type="PANTHER" id="PTHR43404:SF2">
    <property type="entry name" value="LIPOPOLYSACCHARIDE CHOLINEPHOSPHOTRANSFERASE LICD"/>
    <property type="match status" value="1"/>
</dbReference>